<evidence type="ECO:0000313" key="3">
    <source>
        <dbReference type="Proteomes" id="UP000185511"/>
    </source>
</evidence>
<dbReference type="Proteomes" id="UP000185511">
    <property type="component" value="Chromosome"/>
</dbReference>
<organism evidence="2 3">
    <name type="scientific">Actinoalloteichus fjordicus</name>
    <dbReference type="NCBI Taxonomy" id="1612552"/>
    <lineage>
        <taxon>Bacteria</taxon>
        <taxon>Bacillati</taxon>
        <taxon>Actinomycetota</taxon>
        <taxon>Actinomycetes</taxon>
        <taxon>Pseudonocardiales</taxon>
        <taxon>Pseudonocardiaceae</taxon>
        <taxon>Actinoalloteichus</taxon>
    </lineage>
</organism>
<evidence type="ECO:0000313" key="2">
    <source>
        <dbReference type="EMBL" id="APU15808.1"/>
    </source>
</evidence>
<feature type="domain" description="SnoaL-like" evidence="1">
    <location>
        <begin position="9"/>
        <end position="110"/>
    </location>
</feature>
<dbReference type="Gene3D" id="3.10.450.50">
    <property type="match status" value="1"/>
</dbReference>
<accession>A0AAC9LDF1</accession>
<gene>
    <name evidence="2" type="ORF">UA74_18900</name>
</gene>
<sequence>MSTVTALLARYIATWNETDPAARRRAITELWTEDGVYTDPLASVTGHESISAVIGAAQEMFAGHVFRLLDGAEAHHDVVRFRWELVPAGGGESVAIGLDVAALAADGRIRLIHGFLDKAPAA</sequence>
<evidence type="ECO:0000259" key="1">
    <source>
        <dbReference type="Pfam" id="PF12680"/>
    </source>
</evidence>
<dbReference type="InterPro" id="IPR032710">
    <property type="entry name" value="NTF2-like_dom_sf"/>
</dbReference>
<proteinExistence type="predicted"/>
<keyword evidence="3" id="KW-1185">Reference proteome</keyword>
<dbReference type="SUPFAM" id="SSF54427">
    <property type="entry name" value="NTF2-like"/>
    <property type="match status" value="1"/>
</dbReference>
<dbReference type="AlphaFoldDB" id="A0AAC9LDF1"/>
<dbReference type="RefSeq" id="WP_075741467.1">
    <property type="nucleotide sequence ID" value="NZ_CP016076.1"/>
</dbReference>
<reference evidence="3" key="1">
    <citation type="submission" date="2016-06" db="EMBL/GenBank/DDBJ databases">
        <title>Complete genome sequence of Actinoalloteichus fjordicus DSM 46855 (=ADI127-17), type strain of the new species Actinoalloteichus fjordicus.</title>
        <authorList>
            <person name="Ruckert C."/>
            <person name="Nouioui I."/>
            <person name="Willmese J."/>
            <person name="van Wezel G."/>
            <person name="Klenk H.-P."/>
            <person name="Kalinowski J."/>
            <person name="Zotchev S.B."/>
        </authorList>
    </citation>
    <scope>NUCLEOTIDE SEQUENCE [LARGE SCALE GENOMIC DNA]</scope>
    <source>
        <strain evidence="3">ADI127-7</strain>
    </source>
</reference>
<dbReference type="InterPro" id="IPR037401">
    <property type="entry name" value="SnoaL-like"/>
</dbReference>
<protein>
    <submittedName>
        <fullName evidence="2">SnoaL-like domain</fullName>
    </submittedName>
</protein>
<dbReference type="EMBL" id="CP016076">
    <property type="protein sequence ID" value="APU15808.1"/>
    <property type="molecule type" value="Genomic_DNA"/>
</dbReference>
<dbReference type="KEGG" id="acad:UA74_18900"/>
<dbReference type="Pfam" id="PF12680">
    <property type="entry name" value="SnoaL_2"/>
    <property type="match status" value="1"/>
</dbReference>
<name>A0AAC9LDF1_9PSEU</name>